<dbReference type="Pfam" id="PF13464">
    <property type="entry name" value="RodZ_C"/>
    <property type="match status" value="2"/>
</dbReference>
<dbReference type="Gene3D" id="1.10.260.40">
    <property type="entry name" value="lambda repressor-like DNA-binding domains"/>
    <property type="match status" value="1"/>
</dbReference>
<protein>
    <submittedName>
        <fullName evidence="4">Xre family DNA-binding protein</fullName>
    </submittedName>
</protein>
<dbReference type="GO" id="GO:0003677">
    <property type="term" value="F:DNA binding"/>
    <property type="evidence" value="ECO:0007669"/>
    <property type="project" value="UniProtKB-KW"/>
</dbReference>
<accession>C4XS50</accession>
<dbReference type="PANTHER" id="PTHR34475:SF1">
    <property type="entry name" value="CYTOSKELETON PROTEIN RODZ"/>
    <property type="match status" value="1"/>
</dbReference>
<dbReference type="InterPro" id="IPR010982">
    <property type="entry name" value="Lambda_DNA-bd_dom_sf"/>
</dbReference>
<dbReference type="InterPro" id="IPR050400">
    <property type="entry name" value="Bact_Cytoskel_RodZ"/>
</dbReference>
<organism evidence="4 5">
    <name type="scientific">Solidesulfovibrio magneticus (strain ATCC 700980 / DSM 13731 / RS-1)</name>
    <name type="common">Desulfovibrio magneticus</name>
    <dbReference type="NCBI Taxonomy" id="573370"/>
    <lineage>
        <taxon>Bacteria</taxon>
        <taxon>Pseudomonadati</taxon>
        <taxon>Thermodesulfobacteriota</taxon>
        <taxon>Desulfovibrionia</taxon>
        <taxon>Desulfovibrionales</taxon>
        <taxon>Desulfovibrionaceae</taxon>
        <taxon>Solidesulfovibrio</taxon>
    </lineage>
</organism>
<feature type="region of interest" description="Disordered" evidence="1">
    <location>
        <begin position="162"/>
        <end position="272"/>
    </location>
</feature>
<dbReference type="Pfam" id="PF13413">
    <property type="entry name" value="HTH_25"/>
    <property type="match status" value="1"/>
</dbReference>
<dbReference type="InterPro" id="IPR001387">
    <property type="entry name" value="Cro/C1-type_HTH"/>
</dbReference>
<evidence type="ECO:0000259" key="3">
    <source>
        <dbReference type="PROSITE" id="PS50943"/>
    </source>
</evidence>
<feature type="compositionally biased region" description="Low complexity" evidence="1">
    <location>
        <begin position="247"/>
        <end position="272"/>
    </location>
</feature>
<keyword evidence="2" id="KW-0472">Membrane</keyword>
<dbReference type="HOGENOM" id="CLU_047530_1_3_7"/>
<feature type="region of interest" description="Disordered" evidence="1">
    <location>
        <begin position="367"/>
        <end position="415"/>
    </location>
</feature>
<keyword evidence="2" id="KW-1133">Transmembrane helix</keyword>
<dbReference type="Proteomes" id="UP000009071">
    <property type="component" value="Chromosome"/>
</dbReference>
<name>C4XS50_SOLM1</name>
<proteinExistence type="predicted"/>
<evidence type="ECO:0000313" key="4">
    <source>
        <dbReference type="EMBL" id="BAH75572.1"/>
    </source>
</evidence>
<keyword evidence="2" id="KW-0812">Transmembrane</keyword>
<evidence type="ECO:0000256" key="1">
    <source>
        <dbReference type="SAM" id="MobiDB-lite"/>
    </source>
</evidence>
<feature type="compositionally biased region" description="Pro residues" evidence="1">
    <location>
        <begin position="183"/>
        <end position="217"/>
    </location>
</feature>
<dbReference type="eggNOG" id="COG1426">
    <property type="taxonomic scope" value="Bacteria"/>
</dbReference>
<dbReference type="STRING" id="573370.DMR_20810"/>
<evidence type="ECO:0000313" key="5">
    <source>
        <dbReference type="Proteomes" id="UP000009071"/>
    </source>
</evidence>
<dbReference type="CDD" id="cd00093">
    <property type="entry name" value="HTH_XRE"/>
    <property type="match status" value="1"/>
</dbReference>
<sequence length="493" mass="51285">MVRRASSRSRRYGLRGVFCMDLREIGTMLREERERQGLSLDTVSDKTKISRSCLAAIEEGNDSLLPHPVYAKGFIKNYARLLGVDHAEFASRLSTVYQVEEPTAFRDISLVTDLPDDDCGCSVSSSAPRPPVTLWLAGAGAVLVVLALGWYLFSHVFSGSGASGDEVKPSETATVAPSKPLAAPAPEPTPPVAAPTPVQPAPTVPPVVTPTVPPAVTPAPAETLKPQSETAKTGAPTADDKATQDIAVSGPAGSAPAVPAAPEATPAAPAAPVAPTAKNFTVGETGPHVVTIAANERCWLQAGADGGAMHETMLEKGDTFTGRFADNMLVRLGNAGAVEIHFDNKLYPLQAGKGSVKTLKFVAKKTDQPTSANGQGQPSAVPQTAAAPTAQPAASLPVASPAVAPTPGPAAENASGAKEVEIYGQDGSWVIVSPDKGPSKEIYVKKGQRITVPFGEKIEIKLGNPSSVVFRYNGQETPVTTEKGAIKTIRFPQ</sequence>
<dbReference type="SMART" id="SM00530">
    <property type="entry name" value="HTH_XRE"/>
    <property type="match status" value="1"/>
</dbReference>
<dbReference type="KEGG" id="dma:DMR_20810"/>
<keyword evidence="4" id="KW-0238">DNA-binding</keyword>
<dbReference type="PANTHER" id="PTHR34475">
    <property type="match status" value="1"/>
</dbReference>
<dbReference type="EMBL" id="AP010904">
    <property type="protein sequence ID" value="BAH75572.1"/>
    <property type="molecule type" value="Genomic_DNA"/>
</dbReference>
<dbReference type="PROSITE" id="PS50943">
    <property type="entry name" value="HTH_CROC1"/>
    <property type="match status" value="1"/>
</dbReference>
<dbReference type="AlphaFoldDB" id="C4XS50"/>
<dbReference type="InterPro" id="IPR025194">
    <property type="entry name" value="RodZ-like_C"/>
</dbReference>
<feature type="domain" description="HTH cro/C1-type" evidence="3">
    <location>
        <begin position="29"/>
        <end position="89"/>
    </location>
</feature>
<feature type="compositionally biased region" description="Low complexity" evidence="1">
    <location>
        <begin position="377"/>
        <end position="411"/>
    </location>
</feature>
<keyword evidence="5" id="KW-1185">Reference proteome</keyword>
<evidence type="ECO:0000256" key="2">
    <source>
        <dbReference type="SAM" id="Phobius"/>
    </source>
</evidence>
<dbReference type="SUPFAM" id="SSF47413">
    <property type="entry name" value="lambda repressor-like DNA-binding domains"/>
    <property type="match status" value="1"/>
</dbReference>
<gene>
    <name evidence="4" type="ordered locus">DMR_20810</name>
</gene>
<reference evidence="4 5" key="1">
    <citation type="journal article" date="2009" name="Genome Res.">
        <title>Whole genome sequence of Desulfovibrio magneticus strain RS-1 revealed common gene clusters in magnetotactic bacteria.</title>
        <authorList>
            <person name="Nakazawa H."/>
            <person name="Arakaki A."/>
            <person name="Narita-Yamada S."/>
            <person name="Yashiro I."/>
            <person name="Jinno K."/>
            <person name="Aoki N."/>
            <person name="Tsuruyama A."/>
            <person name="Okamura Y."/>
            <person name="Tanikawa S."/>
            <person name="Fujita N."/>
            <person name="Takeyama H."/>
            <person name="Matsunaga T."/>
        </authorList>
    </citation>
    <scope>NUCLEOTIDE SEQUENCE [LARGE SCALE GENOMIC DNA]</scope>
    <source>
        <strain evidence="5">ATCC 700980 / DSM 13731 / RS-1</strain>
    </source>
</reference>
<feature type="transmembrane region" description="Helical" evidence="2">
    <location>
        <begin position="132"/>
        <end position="153"/>
    </location>
</feature>